<evidence type="ECO:0000256" key="1">
    <source>
        <dbReference type="SAM" id="Phobius"/>
    </source>
</evidence>
<evidence type="ECO:0000313" key="2">
    <source>
        <dbReference type="EMBL" id="SFZ92406.1"/>
    </source>
</evidence>
<dbReference type="RefSeq" id="WP_072401755.1">
    <property type="nucleotide sequence ID" value="NZ_FPKV01000002.1"/>
</dbReference>
<feature type="transmembrane region" description="Helical" evidence="1">
    <location>
        <begin position="75"/>
        <end position="95"/>
    </location>
</feature>
<sequence>MLCKNCNTDLQNTQKYCFECGAKVINNRLTLKNIFEDINNQFLNYDNKFIKTFLFLFTKPEEVILSFINGTRKKYINVIQYFAISLTLVGFQIFLMNNFFNDAIGLDEIYGDAFSKFEHQENNPFSPSNFDYAQINNYQSLIYILTVPFSAIATWIAYFITGYRKFNFTEHVVLNLYYSAQIIIISAVFTIIFLCFGVSFMLITSIITLLTFAYFFYVLKRIFNTKFLDTLGVFLLVMLIILAFFLALIILVAIIGIIIAIKKG</sequence>
<evidence type="ECO:0000313" key="3">
    <source>
        <dbReference type="Proteomes" id="UP000182544"/>
    </source>
</evidence>
<keyword evidence="1" id="KW-0472">Membrane</keyword>
<name>A0A1K2IJD5_9FLAO</name>
<dbReference type="InterPro" id="IPR022134">
    <property type="entry name" value="DUF3667"/>
</dbReference>
<dbReference type="AlphaFoldDB" id="A0A1K2IJD5"/>
<keyword evidence="1" id="KW-0812">Transmembrane</keyword>
<feature type="transmembrane region" description="Helical" evidence="1">
    <location>
        <begin position="231"/>
        <end position="261"/>
    </location>
</feature>
<organism evidence="2 3">
    <name type="scientific">Flaviramulus basaltis</name>
    <dbReference type="NCBI Taxonomy" id="369401"/>
    <lineage>
        <taxon>Bacteria</taxon>
        <taxon>Pseudomonadati</taxon>
        <taxon>Bacteroidota</taxon>
        <taxon>Flavobacteriia</taxon>
        <taxon>Flavobacteriales</taxon>
        <taxon>Flavobacteriaceae</taxon>
        <taxon>Flaviramulus</taxon>
    </lineage>
</organism>
<feature type="transmembrane region" description="Helical" evidence="1">
    <location>
        <begin position="141"/>
        <end position="160"/>
    </location>
</feature>
<protein>
    <submittedName>
        <fullName evidence="2">Uncharacterized protein</fullName>
    </submittedName>
</protein>
<dbReference type="EMBL" id="FPKV01000002">
    <property type="protein sequence ID" value="SFZ92406.1"/>
    <property type="molecule type" value="Genomic_DNA"/>
</dbReference>
<gene>
    <name evidence="2" type="ORF">SAMN05428642_102705</name>
</gene>
<dbReference type="OrthoDB" id="1143019at2"/>
<dbReference type="Proteomes" id="UP000182544">
    <property type="component" value="Unassembled WGS sequence"/>
</dbReference>
<feature type="transmembrane region" description="Helical" evidence="1">
    <location>
        <begin position="200"/>
        <end position="219"/>
    </location>
</feature>
<feature type="transmembrane region" description="Helical" evidence="1">
    <location>
        <begin position="172"/>
        <end position="194"/>
    </location>
</feature>
<keyword evidence="1" id="KW-1133">Transmembrane helix</keyword>
<reference evidence="2 3" key="1">
    <citation type="submission" date="2016-10" db="EMBL/GenBank/DDBJ databases">
        <authorList>
            <person name="de Groot N.N."/>
        </authorList>
    </citation>
    <scope>NUCLEOTIDE SEQUENCE [LARGE SCALE GENOMIC DNA]</scope>
    <source>
        <strain evidence="2 3">DSM 18180</strain>
    </source>
</reference>
<accession>A0A1K2IJD5</accession>
<keyword evidence="3" id="KW-1185">Reference proteome</keyword>
<dbReference type="STRING" id="369401.SAMN05428642_102705"/>
<proteinExistence type="predicted"/>
<dbReference type="Pfam" id="PF12412">
    <property type="entry name" value="DUF3667"/>
    <property type="match status" value="1"/>
</dbReference>